<reference evidence="2 3" key="1">
    <citation type="submission" date="2018-03" db="EMBL/GenBank/DDBJ databases">
        <title>Genome sequence of Clostridium vincentii DSM 10228.</title>
        <authorList>
            <person name="Poehlein A."/>
            <person name="Daniel R."/>
        </authorList>
    </citation>
    <scope>NUCLEOTIDE SEQUENCE [LARGE SCALE GENOMIC DNA]</scope>
    <source>
        <strain evidence="2 3">DSM 10228</strain>
    </source>
</reference>
<evidence type="ECO:0000313" key="3">
    <source>
        <dbReference type="Proteomes" id="UP000239471"/>
    </source>
</evidence>
<dbReference type="RefSeq" id="WP_106059489.1">
    <property type="nucleotide sequence ID" value="NZ_PVXQ01000012.1"/>
</dbReference>
<keyword evidence="3" id="KW-1185">Reference proteome</keyword>
<protein>
    <submittedName>
        <fullName evidence="2">Uncharacterized protein</fullName>
    </submittedName>
</protein>
<evidence type="ECO:0000313" key="2">
    <source>
        <dbReference type="EMBL" id="PRR82861.1"/>
    </source>
</evidence>
<keyword evidence="1" id="KW-0175">Coiled coil</keyword>
<accession>A0A2T0BG27</accession>
<evidence type="ECO:0000256" key="1">
    <source>
        <dbReference type="SAM" id="Coils"/>
    </source>
</evidence>
<proteinExistence type="predicted"/>
<organism evidence="2 3">
    <name type="scientific">Clostridium vincentii</name>
    <dbReference type="NCBI Taxonomy" id="52704"/>
    <lineage>
        <taxon>Bacteria</taxon>
        <taxon>Bacillati</taxon>
        <taxon>Bacillota</taxon>
        <taxon>Clostridia</taxon>
        <taxon>Eubacteriales</taxon>
        <taxon>Clostridiaceae</taxon>
        <taxon>Clostridium</taxon>
    </lineage>
</organism>
<comment type="caution">
    <text evidence="2">The sequence shown here is derived from an EMBL/GenBank/DDBJ whole genome shotgun (WGS) entry which is preliminary data.</text>
</comment>
<dbReference type="EMBL" id="PVXQ01000012">
    <property type="protein sequence ID" value="PRR82861.1"/>
    <property type="molecule type" value="Genomic_DNA"/>
</dbReference>
<feature type="coiled-coil region" evidence="1">
    <location>
        <begin position="52"/>
        <end position="79"/>
    </location>
</feature>
<gene>
    <name evidence="2" type="ORF">CLVI_14980</name>
</gene>
<dbReference type="OrthoDB" id="1798834at2"/>
<name>A0A2T0BG27_9CLOT</name>
<sequence length="83" mass="9856">MDEREELKIQWEQELQWVKYRQNMLDIMDEKLLQMKEIAEKSKLGNLTLGELEVLNAKLNNLGAQVKALDDESRKIENRNILE</sequence>
<dbReference type="Proteomes" id="UP000239471">
    <property type="component" value="Unassembled WGS sequence"/>
</dbReference>
<dbReference type="AlphaFoldDB" id="A0A2T0BG27"/>